<reference evidence="3" key="1">
    <citation type="submission" date="2021-03" db="EMBL/GenBank/DDBJ databases">
        <title>Draft genome sequence of rust myrtle Austropuccinia psidii MF-1, a brazilian biotype.</title>
        <authorList>
            <person name="Quecine M.C."/>
            <person name="Pachon D.M.R."/>
            <person name="Bonatelli M.L."/>
            <person name="Correr F.H."/>
            <person name="Franceschini L.M."/>
            <person name="Leite T.F."/>
            <person name="Margarido G.R.A."/>
            <person name="Almeida C.A."/>
            <person name="Ferrarezi J.A."/>
            <person name="Labate C.A."/>
        </authorList>
    </citation>
    <scope>NUCLEOTIDE SEQUENCE</scope>
    <source>
        <strain evidence="3">MF-1</strain>
    </source>
</reference>
<dbReference type="Gene3D" id="3.30.420.10">
    <property type="entry name" value="Ribonuclease H-like superfamily/Ribonuclease H"/>
    <property type="match status" value="1"/>
</dbReference>
<evidence type="ECO:0000256" key="1">
    <source>
        <dbReference type="ARBA" id="ARBA00022884"/>
    </source>
</evidence>
<comment type="caution">
    <text evidence="3">The sequence shown here is derived from an EMBL/GenBank/DDBJ whole genome shotgun (WGS) entry which is preliminary data.</text>
</comment>
<proteinExistence type="predicted"/>
<evidence type="ECO:0000259" key="2">
    <source>
        <dbReference type="PROSITE" id="PS50994"/>
    </source>
</evidence>
<dbReference type="GO" id="GO:0015074">
    <property type="term" value="P:DNA integration"/>
    <property type="evidence" value="ECO:0007669"/>
    <property type="project" value="InterPro"/>
</dbReference>
<protein>
    <recommendedName>
        <fullName evidence="2">Integrase catalytic domain-containing protein</fullName>
    </recommendedName>
</protein>
<sequence>MDWVTALPAGGDRSYNACLELVDRYRKTPMFLQCHKDDTAMDTAIMIWNKVIDNTGLLQNIISDRDPKFTSALCTNLHNLFGTKLEFSTAYHPQTDGLAERIIQTFEDMNRRFCSYGLEFKDSDGFPHDWCTLIPAVELEYKTSIHSSTGKTPEMLEKGCNPRLPYDTLKKDLVDINPTESSFKIMLDKVRHHANRCMQDSFKYAKARWDKGHKPL</sequence>
<dbReference type="Proteomes" id="UP000765509">
    <property type="component" value="Unassembled WGS sequence"/>
</dbReference>
<dbReference type="SUPFAM" id="SSF53098">
    <property type="entry name" value="Ribonuclease H-like"/>
    <property type="match status" value="1"/>
</dbReference>
<dbReference type="EMBL" id="AVOT02055403">
    <property type="protein sequence ID" value="MBW0549954.1"/>
    <property type="molecule type" value="Genomic_DNA"/>
</dbReference>
<evidence type="ECO:0000313" key="4">
    <source>
        <dbReference type="Proteomes" id="UP000765509"/>
    </source>
</evidence>
<keyword evidence="4" id="KW-1185">Reference proteome</keyword>
<feature type="domain" description="Integrase catalytic" evidence="2">
    <location>
        <begin position="1"/>
        <end position="161"/>
    </location>
</feature>
<evidence type="ECO:0000313" key="3">
    <source>
        <dbReference type="EMBL" id="MBW0549954.1"/>
    </source>
</evidence>
<keyword evidence="1" id="KW-0694">RNA-binding</keyword>
<name>A0A9Q3IU25_9BASI</name>
<dbReference type="AlphaFoldDB" id="A0A9Q3IU25"/>
<dbReference type="PANTHER" id="PTHR37984:SF5">
    <property type="entry name" value="PROTEIN NYNRIN-LIKE"/>
    <property type="match status" value="1"/>
</dbReference>
<dbReference type="InterPro" id="IPR001584">
    <property type="entry name" value="Integrase_cat-core"/>
</dbReference>
<dbReference type="InterPro" id="IPR050951">
    <property type="entry name" value="Retrovirus_Pol_polyprotein"/>
</dbReference>
<dbReference type="GO" id="GO:0005634">
    <property type="term" value="C:nucleus"/>
    <property type="evidence" value="ECO:0007669"/>
    <property type="project" value="UniProtKB-ARBA"/>
</dbReference>
<dbReference type="GO" id="GO:0003723">
    <property type="term" value="F:RNA binding"/>
    <property type="evidence" value="ECO:0007669"/>
    <property type="project" value="UniProtKB-KW"/>
</dbReference>
<dbReference type="PANTHER" id="PTHR37984">
    <property type="entry name" value="PROTEIN CBG26694"/>
    <property type="match status" value="1"/>
</dbReference>
<dbReference type="PROSITE" id="PS50994">
    <property type="entry name" value="INTEGRASE"/>
    <property type="match status" value="1"/>
</dbReference>
<dbReference type="InterPro" id="IPR012337">
    <property type="entry name" value="RNaseH-like_sf"/>
</dbReference>
<accession>A0A9Q3IU25</accession>
<organism evidence="3 4">
    <name type="scientific">Austropuccinia psidii MF-1</name>
    <dbReference type="NCBI Taxonomy" id="1389203"/>
    <lineage>
        <taxon>Eukaryota</taxon>
        <taxon>Fungi</taxon>
        <taxon>Dikarya</taxon>
        <taxon>Basidiomycota</taxon>
        <taxon>Pucciniomycotina</taxon>
        <taxon>Pucciniomycetes</taxon>
        <taxon>Pucciniales</taxon>
        <taxon>Sphaerophragmiaceae</taxon>
        <taxon>Austropuccinia</taxon>
    </lineage>
</organism>
<gene>
    <name evidence="3" type="ORF">O181_089669</name>
</gene>
<dbReference type="InterPro" id="IPR036397">
    <property type="entry name" value="RNaseH_sf"/>
</dbReference>